<dbReference type="Proteomes" id="UP001218188">
    <property type="component" value="Unassembled WGS sequence"/>
</dbReference>
<keyword evidence="2" id="KW-1185">Reference proteome</keyword>
<accession>A0AAD6SA93</accession>
<gene>
    <name evidence="1" type="ORF">C8F04DRAFT_1223662</name>
</gene>
<organism evidence="1 2">
    <name type="scientific">Mycena alexandri</name>
    <dbReference type="NCBI Taxonomy" id="1745969"/>
    <lineage>
        <taxon>Eukaryota</taxon>
        <taxon>Fungi</taxon>
        <taxon>Dikarya</taxon>
        <taxon>Basidiomycota</taxon>
        <taxon>Agaricomycotina</taxon>
        <taxon>Agaricomycetes</taxon>
        <taxon>Agaricomycetidae</taxon>
        <taxon>Agaricales</taxon>
        <taxon>Marasmiineae</taxon>
        <taxon>Mycenaceae</taxon>
        <taxon>Mycena</taxon>
    </lineage>
</organism>
<evidence type="ECO:0000313" key="1">
    <source>
        <dbReference type="EMBL" id="KAJ7023268.1"/>
    </source>
</evidence>
<comment type="caution">
    <text evidence="1">The sequence shown here is derived from an EMBL/GenBank/DDBJ whole genome shotgun (WGS) entry which is preliminary data.</text>
</comment>
<dbReference type="EMBL" id="JARJCM010000191">
    <property type="protein sequence ID" value="KAJ7023268.1"/>
    <property type="molecule type" value="Genomic_DNA"/>
</dbReference>
<name>A0AAD6SA93_9AGAR</name>
<reference evidence="1" key="1">
    <citation type="submission" date="2023-03" db="EMBL/GenBank/DDBJ databases">
        <title>Massive genome expansion in bonnet fungi (Mycena s.s.) driven by repeated elements and novel gene families across ecological guilds.</title>
        <authorList>
            <consortium name="Lawrence Berkeley National Laboratory"/>
            <person name="Harder C.B."/>
            <person name="Miyauchi S."/>
            <person name="Viragh M."/>
            <person name="Kuo A."/>
            <person name="Thoen E."/>
            <person name="Andreopoulos B."/>
            <person name="Lu D."/>
            <person name="Skrede I."/>
            <person name="Drula E."/>
            <person name="Henrissat B."/>
            <person name="Morin E."/>
            <person name="Kohler A."/>
            <person name="Barry K."/>
            <person name="LaButti K."/>
            <person name="Morin E."/>
            <person name="Salamov A."/>
            <person name="Lipzen A."/>
            <person name="Mereny Z."/>
            <person name="Hegedus B."/>
            <person name="Baldrian P."/>
            <person name="Stursova M."/>
            <person name="Weitz H."/>
            <person name="Taylor A."/>
            <person name="Grigoriev I.V."/>
            <person name="Nagy L.G."/>
            <person name="Martin F."/>
            <person name="Kauserud H."/>
        </authorList>
    </citation>
    <scope>NUCLEOTIDE SEQUENCE</scope>
    <source>
        <strain evidence="1">CBHHK200</strain>
    </source>
</reference>
<proteinExistence type="predicted"/>
<dbReference type="AlphaFoldDB" id="A0AAD6SA93"/>
<sequence length="322" mass="34011">MDCQVTLSSYYLPIITFLAYIVGPMSGGVSSQAPTLRREGHGLSPASIQCIGILGLTRTTWPVSYKGLKCDYQVSICFQSTPPQIAMKTPSGVGLSALLVSFLPAATALVGSTWSVTNADHISGDYFAQQFTFLNSGLGYTGLQPRPDVNGATVLHGVFSSFVAGTQTTDPNCYLGADGGPGVSCSFQWIGVYNRTYNLEVKTNGSSLWVGTAIDTVTGTRTHIGSYTLPASAGGIQNNQLGFVEWYPWNGGKPPNHCANLPYQKTIFGNPTTTRAGSVGTQGASFEYGDCVGLVAFQAQPVAGGVQNNCGKVGLYENSYFQ</sequence>
<protein>
    <submittedName>
        <fullName evidence="1">Uncharacterized protein</fullName>
    </submittedName>
</protein>
<evidence type="ECO:0000313" key="2">
    <source>
        <dbReference type="Proteomes" id="UP001218188"/>
    </source>
</evidence>